<dbReference type="STRING" id="360107.CHAB381_0726"/>
<proteinExistence type="predicted"/>
<dbReference type="AlphaFoldDB" id="A7I1B5"/>
<sequence length="330" mass="38048">MDILNLNRLVFGEILGTPAISRISGFTFTPHKNCKNLAFIALNATQNDIKTAVLNGAYAVIFDKNLDLTGDDEIAYIKVNDINLAISRLITYFIALKSIKFVKISELQKDLFKILSFPKKLIFAPDNEAELLLNVYEIENETIFLCSDEIILKNFGGKFEQILQNFEYELLFKGSIFFTSFIFDEIYYPNLSISRFFLPELCGIISFLNKHKIVFKIKDTKSLAHFEPIFVDKFLQIHPFGETYHAFLVEKDKDVFVKAAWFLRSEFSSNIVICAPWNEDFGELKIDFRFSNLSALQNIGEFHYALIYGDKDEILQNLTTFKQTVSSLKF</sequence>
<gene>
    <name evidence="1" type="ordered locus">CHAB381_0726</name>
</gene>
<dbReference type="eggNOG" id="COG0770">
    <property type="taxonomic scope" value="Bacteria"/>
</dbReference>
<dbReference type="RefSeq" id="WP_012108594.1">
    <property type="nucleotide sequence ID" value="NC_009714.1"/>
</dbReference>
<evidence type="ECO:0000313" key="1">
    <source>
        <dbReference type="EMBL" id="ABS51426.1"/>
    </source>
</evidence>
<evidence type="ECO:0000313" key="2">
    <source>
        <dbReference type="Proteomes" id="UP000002407"/>
    </source>
</evidence>
<reference evidence="2" key="1">
    <citation type="submission" date="2007-07" db="EMBL/GenBank/DDBJ databases">
        <title>Complete genome sequence of Campylobacter hominis ATCC BAA-381, a commensal isolated from the human gastrointestinal tract.</title>
        <authorList>
            <person name="Fouts D.E."/>
            <person name="Mongodin E.F."/>
            <person name="Puiu D."/>
            <person name="Sebastian Y."/>
            <person name="Miller W.G."/>
            <person name="Mandrell R.E."/>
            <person name="Nelson K.E."/>
        </authorList>
    </citation>
    <scope>NUCLEOTIDE SEQUENCE [LARGE SCALE GENOMIC DNA]</scope>
    <source>
        <strain evidence="2">ATCC BAA-381 / LMG 19568 / NCTC 13146 / CH001A</strain>
    </source>
</reference>
<name>A7I1B5_CAMHC</name>
<dbReference type="HOGENOM" id="CLU_054536_0_0_7"/>
<organism evidence="1 2">
    <name type="scientific">Campylobacter hominis (strain ATCC BAA-381 / DSM 21671 / CCUG 45161 / LMG 19568 / NCTC 13146 / CH001A)</name>
    <dbReference type="NCBI Taxonomy" id="360107"/>
    <lineage>
        <taxon>Bacteria</taxon>
        <taxon>Pseudomonadati</taxon>
        <taxon>Campylobacterota</taxon>
        <taxon>Epsilonproteobacteria</taxon>
        <taxon>Campylobacterales</taxon>
        <taxon>Campylobacteraceae</taxon>
        <taxon>Campylobacter</taxon>
    </lineage>
</organism>
<dbReference type="Proteomes" id="UP000002407">
    <property type="component" value="Chromosome"/>
</dbReference>
<dbReference type="KEGG" id="cha:CHAB381_0726"/>
<keyword evidence="2" id="KW-1185">Reference proteome</keyword>
<dbReference type="EMBL" id="CP000776">
    <property type="protein sequence ID" value="ABS51426.1"/>
    <property type="molecule type" value="Genomic_DNA"/>
</dbReference>
<dbReference type="OrthoDB" id="5360244at2"/>
<protein>
    <recommendedName>
        <fullName evidence="3">Ferrochelatase</fullName>
    </recommendedName>
</protein>
<evidence type="ECO:0008006" key="3">
    <source>
        <dbReference type="Google" id="ProtNLM"/>
    </source>
</evidence>
<accession>A7I1B5</accession>